<dbReference type="GeneID" id="40308689"/>
<keyword evidence="4 5" id="KW-0862">Zinc</keyword>
<name>A0A2A9MNH8_BESBE</name>
<dbReference type="InterPro" id="IPR000571">
    <property type="entry name" value="Znf_CCCH"/>
</dbReference>
<dbReference type="SUPFAM" id="SSF90229">
    <property type="entry name" value="CCCH zinc finger"/>
    <property type="match status" value="2"/>
</dbReference>
<evidence type="ECO:0000313" key="9">
    <source>
        <dbReference type="Proteomes" id="UP000224006"/>
    </source>
</evidence>
<proteinExistence type="predicted"/>
<dbReference type="PROSITE" id="PS50103">
    <property type="entry name" value="ZF_C3H1"/>
    <property type="match status" value="2"/>
</dbReference>
<dbReference type="STRING" id="94643.A0A2A9MNH8"/>
<reference evidence="8 9" key="1">
    <citation type="submission" date="2017-09" db="EMBL/GenBank/DDBJ databases">
        <title>Genome sequencing of Besnoitia besnoiti strain Bb-Ger1.</title>
        <authorList>
            <person name="Schares G."/>
            <person name="Venepally P."/>
            <person name="Lorenzi H.A."/>
        </authorList>
    </citation>
    <scope>NUCLEOTIDE SEQUENCE [LARGE SCALE GENOMIC DNA]</scope>
    <source>
        <strain evidence="8 9">Bb-Ger1</strain>
    </source>
</reference>
<dbReference type="InterPro" id="IPR041367">
    <property type="entry name" value="Znf-CCCH_4"/>
</dbReference>
<comment type="caution">
    <text evidence="8">The sequence shown here is derived from an EMBL/GenBank/DDBJ whole genome shotgun (WGS) entry which is preliminary data.</text>
</comment>
<feature type="compositionally biased region" description="Polar residues" evidence="6">
    <location>
        <begin position="1"/>
        <end position="14"/>
    </location>
</feature>
<evidence type="ECO:0000256" key="6">
    <source>
        <dbReference type="SAM" id="MobiDB-lite"/>
    </source>
</evidence>
<gene>
    <name evidence="8" type="ORF">BESB_037080</name>
</gene>
<feature type="region of interest" description="Disordered" evidence="6">
    <location>
        <begin position="168"/>
        <end position="204"/>
    </location>
</feature>
<dbReference type="VEuPathDB" id="ToxoDB:BESB_037080"/>
<feature type="domain" description="C3H1-type" evidence="7">
    <location>
        <begin position="64"/>
        <end position="91"/>
    </location>
</feature>
<feature type="domain" description="C3H1-type" evidence="7">
    <location>
        <begin position="28"/>
        <end position="56"/>
    </location>
</feature>
<sequence length="429" mass="45912">MLGSQPSAPPSSSEKSCKRTGPELNARLSKTRLCRFVTSGRMCPFGSSCTYAHSDAELVPSPNLAKTKVCWSNMYGRCARGSECPYAHNEEELRRLPRLAIPLKSGAPLPPSSPYVVYYSEDNPTVRPALLHEQRTARGPAPAARSPEIMWPKGSAGANVEYVSWTSDDDTISGSASTRSSHQRQNSAGSRQDNSEIDSATQSTGHGFGGAALCSSVSSAPLGCSAVGDVPEASQAGGLDEAAGQQTHPWGAFSAPYIPAGRLPLSHEGQRPVQSKQMPLLSHTREYGVATSGSGLQHSPQADGLLDDQRAVHYSIHDWLLDESGIHPDGTRLVSCAPSAGGHGMALREPLDAYPFVPTVQREKGASLLGRQPWPLKTPGSADQKAAVTADFESTRQVSNPIVRWTDSLPDLRGDWLDRIKLHDCVSIR</sequence>
<dbReference type="GO" id="GO:0008270">
    <property type="term" value="F:zinc ion binding"/>
    <property type="evidence" value="ECO:0007669"/>
    <property type="project" value="UniProtKB-KW"/>
</dbReference>
<dbReference type="PANTHER" id="PTHR12547:SF18">
    <property type="entry name" value="PROTEIN TIS11"/>
    <property type="match status" value="1"/>
</dbReference>
<evidence type="ECO:0000256" key="3">
    <source>
        <dbReference type="ARBA" id="ARBA00022771"/>
    </source>
</evidence>
<keyword evidence="3 5" id="KW-0863">Zinc-finger</keyword>
<dbReference type="Gene3D" id="4.10.1000.10">
    <property type="entry name" value="Zinc finger, CCCH-type"/>
    <property type="match status" value="2"/>
</dbReference>
<dbReference type="KEGG" id="bbes:BESB_037080"/>
<dbReference type="EMBL" id="NWUJ01000002">
    <property type="protein sequence ID" value="PFH37250.1"/>
    <property type="molecule type" value="Genomic_DNA"/>
</dbReference>
<evidence type="ECO:0000256" key="1">
    <source>
        <dbReference type="ARBA" id="ARBA00022723"/>
    </source>
</evidence>
<feature type="zinc finger region" description="C3H1-type" evidence="5">
    <location>
        <begin position="28"/>
        <end position="56"/>
    </location>
</feature>
<dbReference type="InterPro" id="IPR045877">
    <property type="entry name" value="ZFP36-like"/>
</dbReference>
<organism evidence="8 9">
    <name type="scientific">Besnoitia besnoiti</name>
    <name type="common">Apicomplexan protozoan</name>
    <dbReference type="NCBI Taxonomy" id="94643"/>
    <lineage>
        <taxon>Eukaryota</taxon>
        <taxon>Sar</taxon>
        <taxon>Alveolata</taxon>
        <taxon>Apicomplexa</taxon>
        <taxon>Conoidasida</taxon>
        <taxon>Coccidia</taxon>
        <taxon>Eucoccidiorida</taxon>
        <taxon>Eimeriorina</taxon>
        <taxon>Sarcocystidae</taxon>
        <taxon>Besnoitia</taxon>
    </lineage>
</organism>
<evidence type="ECO:0000313" key="8">
    <source>
        <dbReference type="EMBL" id="PFH37250.1"/>
    </source>
</evidence>
<dbReference type="InterPro" id="IPR036855">
    <property type="entry name" value="Znf_CCCH_sf"/>
</dbReference>
<evidence type="ECO:0000256" key="4">
    <source>
        <dbReference type="ARBA" id="ARBA00022833"/>
    </source>
</evidence>
<feature type="zinc finger region" description="C3H1-type" evidence="5">
    <location>
        <begin position="64"/>
        <end position="91"/>
    </location>
</feature>
<keyword evidence="9" id="KW-1185">Reference proteome</keyword>
<evidence type="ECO:0000256" key="5">
    <source>
        <dbReference type="PROSITE-ProRule" id="PRU00723"/>
    </source>
</evidence>
<dbReference type="OrthoDB" id="430732at2759"/>
<dbReference type="GO" id="GO:0003729">
    <property type="term" value="F:mRNA binding"/>
    <property type="evidence" value="ECO:0007669"/>
    <property type="project" value="InterPro"/>
</dbReference>
<dbReference type="PANTHER" id="PTHR12547">
    <property type="entry name" value="CCCH ZINC FINGER/TIS11-RELATED"/>
    <property type="match status" value="1"/>
</dbReference>
<dbReference type="AlphaFoldDB" id="A0A2A9MNH8"/>
<feature type="region of interest" description="Disordered" evidence="6">
    <location>
        <begin position="235"/>
        <end position="255"/>
    </location>
</feature>
<evidence type="ECO:0000259" key="7">
    <source>
        <dbReference type="PROSITE" id="PS50103"/>
    </source>
</evidence>
<keyword evidence="2" id="KW-0677">Repeat</keyword>
<dbReference type="Pfam" id="PF18044">
    <property type="entry name" value="zf-CCCH_4"/>
    <property type="match status" value="1"/>
</dbReference>
<feature type="compositionally biased region" description="Polar residues" evidence="6">
    <location>
        <begin position="172"/>
        <end position="204"/>
    </location>
</feature>
<dbReference type="RefSeq" id="XP_029221259.1">
    <property type="nucleotide sequence ID" value="XM_029362294.1"/>
</dbReference>
<protein>
    <recommendedName>
        <fullName evidence="7">C3H1-type domain-containing protein</fullName>
    </recommendedName>
</protein>
<evidence type="ECO:0000256" key="2">
    <source>
        <dbReference type="ARBA" id="ARBA00022737"/>
    </source>
</evidence>
<accession>A0A2A9MNH8</accession>
<keyword evidence="1 5" id="KW-0479">Metal-binding</keyword>
<feature type="region of interest" description="Disordered" evidence="6">
    <location>
        <begin position="1"/>
        <end position="22"/>
    </location>
</feature>
<dbReference type="SMART" id="SM00356">
    <property type="entry name" value="ZnF_C3H1"/>
    <property type="match status" value="2"/>
</dbReference>
<dbReference type="Proteomes" id="UP000224006">
    <property type="component" value="Chromosome II"/>
</dbReference>